<accession>A0A016TUD2</accession>
<name>A0A016TUD2_9BILA</name>
<keyword evidence="2" id="KW-1185">Reference proteome</keyword>
<sequence>MWTEKKVFDPMENISDFGLLAFAAEFAWCENSRNLEKKLVKWAPSIVNRSNIIRPVWIPPLPPFPLAQAVVCRAVANPRPPWIL</sequence>
<gene>
    <name evidence="1" type="primary">Acey_s0077.g1101</name>
    <name evidence="1" type="ORF">Y032_0077g1101</name>
</gene>
<organism evidence="1 2">
    <name type="scientific">Ancylostoma ceylanicum</name>
    <dbReference type="NCBI Taxonomy" id="53326"/>
    <lineage>
        <taxon>Eukaryota</taxon>
        <taxon>Metazoa</taxon>
        <taxon>Ecdysozoa</taxon>
        <taxon>Nematoda</taxon>
        <taxon>Chromadorea</taxon>
        <taxon>Rhabditida</taxon>
        <taxon>Rhabditina</taxon>
        <taxon>Rhabditomorpha</taxon>
        <taxon>Strongyloidea</taxon>
        <taxon>Ancylostomatidae</taxon>
        <taxon>Ancylostomatinae</taxon>
        <taxon>Ancylostoma</taxon>
    </lineage>
</organism>
<dbReference type="EMBL" id="JARK01001413">
    <property type="protein sequence ID" value="EYC06242.1"/>
    <property type="molecule type" value="Genomic_DNA"/>
</dbReference>
<proteinExistence type="predicted"/>
<dbReference type="Proteomes" id="UP000024635">
    <property type="component" value="Unassembled WGS sequence"/>
</dbReference>
<comment type="caution">
    <text evidence="1">The sequence shown here is derived from an EMBL/GenBank/DDBJ whole genome shotgun (WGS) entry which is preliminary data.</text>
</comment>
<reference evidence="2" key="1">
    <citation type="journal article" date="2015" name="Nat. Genet.">
        <title>The genome and transcriptome of the zoonotic hookworm Ancylostoma ceylanicum identify infection-specific gene families.</title>
        <authorList>
            <person name="Schwarz E.M."/>
            <person name="Hu Y."/>
            <person name="Antoshechkin I."/>
            <person name="Miller M.M."/>
            <person name="Sternberg P.W."/>
            <person name="Aroian R.V."/>
        </authorList>
    </citation>
    <scope>NUCLEOTIDE SEQUENCE</scope>
    <source>
        <strain evidence="2">HY135</strain>
    </source>
</reference>
<evidence type="ECO:0000313" key="2">
    <source>
        <dbReference type="Proteomes" id="UP000024635"/>
    </source>
</evidence>
<dbReference type="AlphaFoldDB" id="A0A016TUD2"/>
<protein>
    <submittedName>
        <fullName evidence="1">Uncharacterized protein</fullName>
    </submittedName>
</protein>
<evidence type="ECO:0000313" key="1">
    <source>
        <dbReference type="EMBL" id="EYC06242.1"/>
    </source>
</evidence>